<evidence type="ECO:0000313" key="1">
    <source>
        <dbReference type="EMBL" id="KAI2385616.1"/>
    </source>
</evidence>
<keyword evidence="1" id="KW-0031">Aminopeptidase</keyword>
<dbReference type="EC" id="3.4.11.10" evidence="1"/>
<organism evidence="1">
    <name type="scientific">Ophidiomyces ophidiicola</name>
    <dbReference type="NCBI Taxonomy" id="1387563"/>
    <lineage>
        <taxon>Eukaryota</taxon>
        <taxon>Fungi</taxon>
        <taxon>Dikarya</taxon>
        <taxon>Ascomycota</taxon>
        <taxon>Pezizomycotina</taxon>
        <taxon>Eurotiomycetes</taxon>
        <taxon>Eurotiomycetidae</taxon>
        <taxon>Onygenales</taxon>
        <taxon>Onygenaceae</taxon>
        <taxon>Ophidiomyces</taxon>
    </lineage>
</organism>
<comment type="caution">
    <text evidence="1">The sequence shown here is derived from an EMBL/GenBank/DDBJ whole genome shotgun (WGS) entry which is preliminary data.</text>
</comment>
<gene>
    <name evidence="1" type="primary">LAP1_2</name>
    <name evidence="1" type="ORF">LOY88_003997</name>
</gene>
<reference evidence="1" key="1">
    <citation type="journal article" date="2022" name="bioRxiv">
        <title>Population genetic analysis of Ophidiomyces ophidiicola, the causative agent of snake fungal disease, indicates recent introductions to the USA.</title>
        <authorList>
            <person name="Ladner J.T."/>
            <person name="Palmer J.M."/>
            <person name="Ettinger C.L."/>
            <person name="Stajich J.E."/>
            <person name="Farrell T.M."/>
            <person name="Glorioso B.M."/>
            <person name="Lawson B."/>
            <person name="Price S.J."/>
            <person name="Stengle A.G."/>
            <person name="Grear D.A."/>
            <person name="Lorch J.M."/>
        </authorList>
    </citation>
    <scope>NUCLEOTIDE SEQUENCE</scope>
    <source>
        <strain evidence="1">NWHC 24266-5</strain>
    </source>
</reference>
<sequence length="372" mass="41376">MNALAVLVLCAAISPGAWARPTTAVEKFLVETAPGETRWITEAQKLKLIENGIGFFDITNEPTGTSSVTAEEIDVKFPTELKRRDEVNPLFNKLSMDNMRKDLQKFSSFRNRYYKSKTGTESAQWLFEQVQRAIKDSGIRDFNVKKFEHSWSQPSIIATIPGKSKNTIVVGAHQDSVNAKDHQGPAPGADDDGSGSVTILDSLRALLSSPKIRNGEAENTVEFHWYAGEEAGLLGSQDIFRSYKEMNKPVKAMLNQDMTGYTKGLEDARLPESFGLLTDNVNAALTEFTRLVIKGYTGITFVEGKCGYGCSDHASATKNGFPSAYVHETDRDHDNKKIHTPEDTIDKLNFNHMVKHGRLVVGWLYELAFAKF</sequence>
<protein>
    <submittedName>
        <fullName evidence="1">Leucine aminopeptidase 1</fullName>
        <ecNumber evidence="1">3.4.11.10</ecNumber>
    </submittedName>
</protein>
<accession>A0ACB8UXW2</accession>
<keyword evidence="1" id="KW-0645">Protease</keyword>
<dbReference type="EMBL" id="JALBCA010000056">
    <property type="protein sequence ID" value="KAI2385616.1"/>
    <property type="molecule type" value="Genomic_DNA"/>
</dbReference>
<proteinExistence type="predicted"/>
<keyword evidence="1" id="KW-0378">Hydrolase</keyword>
<name>A0ACB8UXW2_9EURO</name>